<dbReference type="EMBL" id="SUNJ01010137">
    <property type="protein sequence ID" value="TPP59873.1"/>
    <property type="molecule type" value="Genomic_DNA"/>
</dbReference>
<accession>A0A504YFI7</accession>
<evidence type="ECO:0000313" key="2">
    <source>
        <dbReference type="Proteomes" id="UP000316759"/>
    </source>
</evidence>
<comment type="caution">
    <text evidence="1">The sequence shown here is derived from an EMBL/GenBank/DDBJ whole genome shotgun (WGS) entry which is preliminary data.</text>
</comment>
<sequence>MQEYDFQYSYRARKKHTSADTLSRIPQNAQINSVFADASTDVSWKNAQVNHPYTSFIYKRQEENGLKPFGIEMSERPRDERALWAEWTKPAIINGMLQLLGKDNQIRVVVPRT</sequence>
<reference evidence="1 2" key="1">
    <citation type="submission" date="2019-04" db="EMBL/GenBank/DDBJ databases">
        <title>Annotation for the trematode Fasciola gigantica.</title>
        <authorList>
            <person name="Choi Y.-J."/>
        </authorList>
    </citation>
    <scope>NUCLEOTIDE SEQUENCE [LARGE SCALE GENOMIC DNA]</scope>
    <source>
        <strain evidence="1">Uganda_cow_1</strain>
    </source>
</reference>
<name>A0A504YFI7_FASGI</name>
<proteinExistence type="predicted"/>
<keyword evidence="2" id="KW-1185">Reference proteome</keyword>
<dbReference type="AlphaFoldDB" id="A0A504YFI7"/>
<dbReference type="Proteomes" id="UP000316759">
    <property type="component" value="Unassembled WGS sequence"/>
</dbReference>
<dbReference type="OrthoDB" id="116078at2759"/>
<protein>
    <submittedName>
        <fullName evidence="1">Uncharacterized protein</fullName>
    </submittedName>
</protein>
<organism evidence="1 2">
    <name type="scientific">Fasciola gigantica</name>
    <name type="common">Giant liver fluke</name>
    <dbReference type="NCBI Taxonomy" id="46835"/>
    <lineage>
        <taxon>Eukaryota</taxon>
        <taxon>Metazoa</taxon>
        <taxon>Spiralia</taxon>
        <taxon>Lophotrochozoa</taxon>
        <taxon>Platyhelminthes</taxon>
        <taxon>Trematoda</taxon>
        <taxon>Digenea</taxon>
        <taxon>Plagiorchiida</taxon>
        <taxon>Echinostomata</taxon>
        <taxon>Echinostomatoidea</taxon>
        <taxon>Fasciolidae</taxon>
        <taxon>Fasciola</taxon>
    </lineage>
</organism>
<dbReference type="STRING" id="46835.A0A504YFI7"/>
<evidence type="ECO:0000313" key="1">
    <source>
        <dbReference type="EMBL" id="TPP59873.1"/>
    </source>
</evidence>
<gene>
    <name evidence="1" type="ORF">FGIG_03156</name>
</gene>